<dbReference type="EMBL" id="JAUCMX010000014">
    <property type="protein sequence ID" value="KAK3524286.1"/>
    <property type="molecule type" value="Genomic_DNA"/>
</dbReference>
<evidence type="ECO:0000313" key="2">
    <source>
        <dbReference type="EMBL" id="KAK3524286.1"/>
    </source>
</evidence>
<proteinExistence type="predicted"/>
<keyword evidence="3" id="KW-1185">Reference proteome</keyword>
<feature type="region of interest" description="Disordered" evidence="1">
    <location>
        <begin position="55"/>
        <end position="107"/>
    </location>
</feature>
<feature type="non-terminal residue" evidence="2">
    <location>
        <position position="1"/>
    </location>
</feature>
<accession>A0AAE0UYV5</accession>
<sequence>GEPVPISGVIGHQGRIHPGQSANPSQGTHTLIHSHNTDNLEMPINLQCMSLDWGRKLEHPEETPEARGEHANSTQTAEAGLEPPTLEAGSKSKKSARRPSQSVLQAL</sequence>
<reference evidence="2" key="1">
    <citation type="submission" date="2023-06" db="EMBL/GenBank/DDBJ databases">
        <title>Male Hemibagrus guttatus genome.</title>
        <authorList>
            <person name="Bian C."/>
        </authorList>
    </citation>
    <scope>NUCLEOTIDE SEQUENCE</scope>
    <source>
        <strain evidence="2">Male_cb2023</strain>
        <tissue evidence="2">Muscle</tissue>
    </source>
</reference>
<evidence type="ECO:0000313" key="3">
    <source>
        <dbReference type="Proteomes" id="UP001274896"/>
    </source>
</evidence>
<evidence type="ECO:0000256" key="1">
    <source>
        <dbReference type="SAM" id="MobiDB-lite"/>
    </source>
</evidence>
<dbReference type="AlphaFoldDB" id="A0AAE0UYV5"/>
<dbReference type="Proteomes" id="UP001274896">
    <property type="component" value="Unassembled WGS sequence"/>
</dbReference>
<organism evidence="2 3">
    <name type="scientific">Hemibagrus guttatus</name>
    <dbReference type="NCBI Taxonomy" id="175788"/>
    <lineage>
        <taxon>Eukaryota</taxon>
        <taxon>Metazoa</taxon>
        <taxon>Chordata</taxon>
        <taxon>Craniata</taxon>
        <taxon>Vertebrata</taxon>
        <taxon>Euteleostomi</taxon>
        <taxon>Actinopterygii</taxon>
        <taxon>Neopterygii</taxon>
        <taxon>Teleostei</taxon>
        <taxon>Ostariophysi</taxon>
        <taxon>Siluriformes</taxon>
        <taxon>Bagridae</taxon>
        <taxon>Hemibagrus</taxon>
    </lineage>
</organism>
<feature type="region of interest" description="Disordered" evidence="1">
    <location>
        <begin position="1"/>
        <end position="40"/>
    </location>
</feature>
<comment type="caution">
    <text evidence="2">The sequence shown here is derived from an EMBL/GenBank/DDBJ whole genome shotgun (WGS) entry which is preliminary data.</text>
</comment>
<protein>
    <submittedName>
        <fullName evidence="2">Uncharacterized protein</fullName>
    </submittedName>
</protein>
<gene>
    <name evidence="2" type="ORF">QTP70_027014</name>
</gene>
<feature type="compositionally biased region" description="Polar residues" evidence="1">
    <location>
        <begin position="20"/>
        <end position="39"/>
    </location>
</feature>
<feature type="compositionally biased region" description="Polar residues" evidence="1">
    <location>
        <begin position="98"/>
        <end position="107"/>
    </location>
</feature>
<feature type="compositionally biased region" description="Basic and acidic residues" evidence="1">
    <location>
        <begin position="55"/>
        <end position="70"/>
    </location>
</feature>
<name>A0AAE0UYV5_9TELE</name>